<proteinExistence type="predicted"/>
<accession>A0ABS5GKL4</accession>
<dbReference type="InterPro" id="IPR024431">
    <property type="entry name" value="InsA_HTH_dom"/>
</dbReference>
<name>A0ABS5GKL4_9GAMM</name>
<organism evidence="2 3">
    <name type="scientific">Aeromonas popoffii</name>
    <dbReference type="NCBI Taxonomy" id="70856"/>
    <lineage>
        <taxon>Bacteria</taxon>
        <taxon>Pseudomonadati</taxon>
        <taxon>Pseudomonadota</taxon>
        <taxon>Gammaproteobacteria</taxon>
        <taxon>Aeromonadales</taxon>
        <taxon>Aeromonadaceae</taxon>
        <taxon>Aeromonas</taxon>
    </lineage>
</organism>
<dbReference type="Proteomes" id="UP000675653">
    <property type="component" value="Unassembled WGS sequence"/>
</dbReference>
<evidence type="ECO:0000259" key="1">
    <source>
        <dbReference type="Pfam" id="PF12759"/>
    </source>
</evidence>
<keyword evidence="3" id="KW-1185">Reference proteome</keyword>
<evidence type="ECO:0000313" key="3">
    <source>
        <dbReference type="Proteomes" id="UP000675653"/>
    </source>
</evidence>
<dbReference type="EMBL" id="JAGRZL010000003">
    <property type="protein sequence ID" value="MBR7627683.1"/>
    <property type="molecule type" value="Genomic_DNA"/>
</dbReference>
<feature type="domain" description="Insertion element IS1 protein InsA helix-turn-helix" evidence="1">
    <location>
        <begin position="1"/>
        <end position="28"/>
    </location>
</feature>
<protein>
    <recommendedName>
        <fullName evidence="1">Insertion element IS1 protein InsA helix-turn-helix domain-containing protein</fullName>
    </recommendedName>
</protein>
<evidence type="ECO:0000313" key="2">
    <source>
        <dbReference type="EMBL" id="MBR7627683.1"/>
    </source>
</evidence>
<reference evidence="2 3" key="1">
    <citation type="submission" date="2021-04" db="EMBL/GenBank/DDBJ databases">
        <title>Draft Genome of Aeromonas popoffii ID682, isolated from a natural water source in Idaho.</title>
        <authorList>
            <person name="Testerman T."/>
            <person name="Graf J."/>
        </authorList>
    </citation>
    <scope>NUCLEOTIDE SEQUENCE [LARGE SCALE GENOMIC DNA]</scope>
    <source>
        <strain evidence="2 3">ID682</strain>
    </source>
</reference>
<sequence>MAFNGPGIRHTARALNIGINIILRALKTRAKESNYRNSCVG</sequence>
<gene>
    <name evidence="2" type="ORF">KAT72_01190</name>
</gene>
<dbReference type="Pfam" id="PF12759">
    <property type="entry name" value="HTH_Tnp_IS1"/>
    <property type="match status" value="1"/>
</dbReference>
<comment type="caution">
    <text evidence="2">The sequence shown here is derived from an EMBL/GenBank/DDBJ whole genome shotgun (WGS) entry which is preliminary data.</text>
</comment>